<dbReference type="InterPro" id="IPR049713">
    <property type="entry name" value="Pr6Pr-like"/>
</dbReference>
<dbReference type="NCBIfam" id="NF038065">
    <property type="entry name" value="Pr6Pr"/>
    <property type="match status" value="1"/>
</dbReference>
<dbReference type="EMBL" id="JACJIA010000005">
    <property type="protein sequence ID" value="MBA8952783.1"/>
    <property type="molecule type" value="Genomic_DNA"/>
</dbReference>
<keyword evidence="1" id="KW-0812">Transmembrane</keyword>
<dbReference type="AlphaFoldDB" id="A0A7W3QN78"/>
<proteinExistence type="predicted"/>
<feature type="transmembrane region" description="Helical" evidence="1">
    <location>
        <begin position="130"/>
        <end position="151"/>
    </location>
</feature>
<accession>A0A7W3QN78</accession>
<protein>
    <recommendedName>
        <fullName evidence="4">F420-dependent oxidoreductase</fullName>
    </recommendedName>
</protein>
<dbReference type="Proteomes" id="UP000572680">
    <property type="component" value="Unassembled WGS sequence"/>
</dbReference>
<evidence type="ECO:0000313" key="3">
    <source>
        <dbReference type="Proteomes" id="UP000572680"/>
    </source>
</evidence>
<feature type="transmembrane region" description="Helical" evidence="1">
    <location>
        <begin position="30"/>
        <end position="52"/>
    </location>
</feature>
<evidence type="ECO:0008006" key="4">
    <source>
        <dbReference type="Google" id="ProtNLM"/>
    </source>
</evidence>
<feature type="transmembrane region" description="Helical" evidence="1">
    <location>
        <begin position="100"/>
        <end position="118"/>
    </location>
</feature>
<keyword evidence="3" id="KW-1185">Reference proteome</keyword>
<name>A0A7W3QN78_ACTNM</name>
<keyword evidence="1" id="KW-0472">Membrane</keyword>
<feature type="transmembrane region" description="Helical" evidence="1">
    <location>
        <begin position="163"/>
        <end position="182"/>
    </location>
</feature>
<feature type="transmembrane region" description="Helical" evidence="1">
    <location>
        <begin position="202"/>
        <end position="222"/>
    </location>
</feature>
<dbReference type="RefSeq" id="WP_220509602.1">
    <property type="nucleotide sequence ID" value="NZ_BAAALP010000024.1"/>
</dbReference>
<sequence>MPDSRPTADGSFQPIFQGEGHVPGDGRAGWFAATALVAAVGLALELVLSATAGGGRFTTPAGRIVNTLCYFTIQSNIIVAVTSLLLALRPGRSGAPFRALRLDGVLAIVVTGVVYHLVLAGLSDLQGARAVGSFLLHTASPVLCVAGWLLFGPRGAVTARVVALSLVWPLAWVALTLARGPFVGFYPYPFVDVAGLGYPRVLANTALVAAFFLVLAGLAALFDRWRARREVPVSAESKSPALRGGPDR</sequence>
<gene>
    <name evidence="2" type="ORF">HNR61_004429</name>
</gene>
<evidence type="ECO:0000313" key="2">
    <source>
        <dbReference type="EMBL" id="MBA8952783.1"/>
    </source>
</evidence>
<keyword evidence="1" id="KW-1133">Transmembrane helix</keyword>
<comment type="caution">
    <text evidence="2">The sequence shown here is derived from an EMBL/GenBank/DDBJ whole genome shotgun (WGS) entry which is preliminary data.</text>
</comment>
<reference evidence="2 3" key="1">
    <citation type="submission" date="2020-08" db="EMBL/GenBank/DDBJ databases">
        <title>Genomic Encyclopedia of Type Strains, Phase IV (KMG-IV): sequencing the most valuable type-strain genomes for metagenomic binning, comparative biology and taxonomic classification.</title>
        <authorList>
            <person name="Goeker M."/>
        </authorList>
    </citation>
    <scope>NUCLEOTIDE SEQUENCE [LARGE SCALE GENOMIC DNA]</scope>
    <source>
        <strain evidence="2 3">DSM 44197</strain>
    </source>
</reference>
<evidence type="ECO:0000256" key="1">
    <source>
        <dbReference type="SAM" id="Phobius"/>
    </source>
</evidence>
<organism evidence="2 3">
    <name type="scientific">Actinomadura namibiensis</name>
    <dbReference type="NCBI Taxonomy" id="182080"/>
    <lineage>
        <taxon>Bacteria</taxon>
        <taxon>Bacillati</taxon>
        <taxon>Actinomycetota</taxon>
        <taxon>Actinomycetes</taxon>
        <taxon>Streptosporangiales</taxon>
        <taxon>Thermomonosporaceae</taxon>
        <taxon>Actinomadura</taxon>
    </lineage>
</organism>
<feature type="transmembrane region" description="Helical" evidence="1">
    <location>
        <begin position="64"/>
        <end position="88"/>
    </location>
</feature>